<proteinExistence type="predicted"/>
<keyword evidence="2" id="KW-1185">Reference proteome</keyword>
<protein>
    <submittedName>
        <fullName evidence="1">Uncharacterized protein</fullName>
    </submittedName>
</protein>
<dbReference type="Gene3D" id="3.40.50.300">
    <property type="entry name" value="P-loop containing nucleotide triphosphate hydrolases"/>
    <property type="match status" value="1"/>
</dbReference>
<dbReference type="InterPro" id="IPR027417">
    <property type="entry name" value="P-loop_NTPase"/>
</dbReference>
<gene>
    <name evidence="1" type="ORF">LNTAR_06924</name>
</gene>
<dbReference type="AlphaFoldDB" id="A6DMS0"/>
<dbReference type="RefSeq" id="WP_007279167.1">
    <property type="nucleotide sequence ID" value="NZ_ABCK01000012.1"/>
</dbReference>
<evidence type="ECO:0000313" key="1">
    <source>
        <dbReference type="EMBL" id="EDM26956.1"/>
    </source>
</evidence>
<dbReference type="Proteomes" id="UP000004947">
    <property type="component" value="Unassembled WGS sequence"/>
</dbReference>
<dbReference type="STRING" id="313628.LNTAR_06924"/>
<organism evidence="1 2">
    <name type="scientific">Lentisphaera araneosa HTCC2155</name>
    <dbReference type="NCBI Taxonomy" id="313628"/>
    <lineage>
        <taxon>Bacteria</taxon>
        <taxon>Pseudomonadati</taxon>
        <taxon>Lentisphaerota</taxon>
        <taxon>Lentisphaeria</taxon>
        <taxon>Lentisphaerales</taxon>
        <taxon>Lentisphaeraceae</taxon>
        <taxon>Lentisphaera</taxon>
    </lineage>
</organism>
<reference evidence="1 2" key="1">
    <citation type="journal article" date="2010" name="J. Bacteriol.">
        <title>Genome sequence of Lentisphaera araneosa HTCC2155T, the type species of the order Lentisphaerales in the phylum Lentisphaerae.</title>
        <authorList>
            <person name="Thrash J.C."/>
            <person name="Cho J.C."/>
            <person name="Vergin K.L."/>
            <person name="Morris R.M."/>
            <person name="Giovannoni S.J."/>
        </authorList>
    </citation>
    <scope>NUCLEOTIDE SEQUENCE [LARGE SCALE GENOMIC DNA]</scope>
    <source>
        <strain evidence="1 2">HTCC2155</strain>
    </source>
</reference>
<dbReference type="EMBL" id="ABCK01000012">
    <property type="protein sequence ID" value="EDM26956.1"/>
    <property type="molecule type" value="Genomic_DNA"/>
</dbReference>
<sequence length="152" mass="17865">MTLLTACLVGCFIGADYEDKEIAVYKIKGPKVLAWMDEDSKKEDLGNQNLSRKYDDILRRILARELNANGQVVFLHQFIPDLHEQARKIKNFFPGIRIAIVHKSFNEWPRSWLTVINSKLVTEHLDESCCPDKYKEMREEDFEIILDDFFLR</sequence>
<accession>A6DMS0</accession>
<comment type="caution">
    <text evidence="1">The sequence shown here is derived from an EMBL/GenBank/DDBJ whole genome shotgun (WGS) entry which is preliminary data.</text>
</comment>
<evidence type="ECO:0000313" key="2">
    <source>
        <dbReference type="Proteomes" id="UP000004947"/>
    </source>
</evidence>
<name>A6DMS0_9BACT</name>